<dbReference type="PANTHER" id="PTHR43664">
    <property type="entry name" value="MONOAMINE OXIDASE-RELATED"/>
    <property type="match status" value="1"/>
</dbReference>
<dbReference type="Gene3D" id="3.10.129.10">
    <property type="entry name" value="Hotdog Thioesterase"/>
    <property type="match status" value="1"/>
</dbReference>
<evidence type="ECO:0000313" key="2">
    <source>
        <dbReference type="EMBL" id="TFF22812.1"/>
    </source>
</evidence>
<dbReference type="RefSeq" id="WP_134761914.1">
    <property type="nucleotide sequence ID" value="NZ_SOZD01000003.1"/>
</dbReference>
<dbReference type="InterPro" id="IPR052342">
    <property type="entry name" value="MCH/BMMD"/>
</dbReference>
<dbReference type="Pfam" id="PF01575">
    <property type="entry name" value="MaoC_dehydratas"/>
    <property type="match status" value="1"/>
</dbReference>
<dbReference type="InterPro" id="IPR029069">
    <property type="entry name" value="HotDog_dom_sf"/>
</dbReference>
<evidence type="ECO:0000313" key="3">
    <source>
        <dbReference type="Proteomes" id="UP000298179"/>
    </source>
</evidence>
<gene>
    <name evidence="2" type="ORF">E3C22_10105</name>
</gene>
<dbReference type="EMBL" id="SOZD01000003">
    <property type="protein sequence ID" value="TFF22812.1"/>
    <property type="molecule type" value="Genomic_DNA"/>
</dbReference>
<keyword evidence="3" id="KW-1185">Reference proteome</keyword>
<name>A0A4Y8RJ92_9HYPH</name>
<organism evidence="2 3">
    <name type="scientific">Jiella endophytica</name>
    <dbReference type="NCBI Taxonomy" id="2558362"/>
    <lineage>
        <taxon>Bacteria</taxon>
        <taxon>Pseudomonadati</taxon>
        <taxon>Pseudomonadota</taxon>
        <taxon>Alphaproteobacteria</taxon>
        <taxon>Hyphomicrobiales</taxon>
        <taxon>Aurantimonadaceae</taxon>
        <taxon>Jiella</taxon>
    </lineage>
</organism>
<dbReference type="PANTHER" id="PTHR43664:SF1">
    <property type="entry name" value="BETA-METHYLMALYL-COA DEHYDRATASE"/>
    <property type="match status" value="1"/>
</dbReference>
<sequence length="156" mass="17353">MSFWDSFVIGEPIVLGSHRFTAEEIVRFAEKYDPQPFHLDAEAAKASVLGGLCASGWHTAAACMRLNVEYRYARLREWVEAGNPTPRIGPSPGFKNMRWRKPVYAGDTVTFTQTVTGKRVSEKRPGWGVLSFNTSGKDQDGVEVFSFDGVVFQGTD</sequence>
<dbReference type="AlphaFoldDB" id="A0A4Y8RJ92"/>
<evidence type="ECO:0000259" key="1">
    <source>
        <dbReference type="Pfam" id="PF01575"/>
    </source>
</evidence>
<dbReference type="Proteomes" id="UP000298179">
    <property type="component" value="Unassembled WGS sequence"/>
</dbReference>
<reference evidence="2 3" key="1">
    <citation type="submission" date="2019-03" db="EMBL/GenBank/DDBJ databases">
        <title>Jiella endophytica sp. nov., a novel endophytic bacterium isolated from root of Ficus microcarpa Linn. f.</title>
        <authorList>
            <person name="Tuo L."/>
        </authorList>
    </citation>
    <scope>NUCLEOTIDE SEQUENCE [LARGE SCALE GENOMIC DNA]</scope>
    <source>
        <strain evidence="2 3">CBS5Q-3</strain>
    </source>
</reference>
<dbReference type="CDD" id="cd03454">
    <property type="entry name" value="YdeM"/>
    <property type="match status" value="1"/>
</dbReference>
<dbReference type="OrthoDB" id="9796589at2"/>
<feature type="domain" description="MaoC-like" evidence="1">
    <location>
        <begin position="19"/>
        <end position="123"/>
    </location>
</feature>
<proteinExistence type="predicted"/>
<dbReference type="SUPFAM" id="SSF54637">
    <property type="entry name" value="Thioesterase/thiol ester dehydrase-isomerase"/>
    <property type="match status" value="1"/>
</dbReference>
<accession>A0A4Y8RJ92</accession>
<protein>
    <submittedName>
        <fullName evidence="2">MaoC family dehydratase</fullName>
    </submittedName>
</protein>
<dbReference type="InterPro" id="IPR002539">
    <property type="entry name" value="MaoC-like_dom"/>
</dbReference>
<comment type="caution">
    <text evidence="2">The sequence shown here is derived from an EMBL/GenBank/DDBJ whole genome shotgun (WGS) entry which is preliminary data.</text>
</comment>